<proteinExistence type="predicted"/>
<dbReference type="Proteomes" id="UP000009022">
    <property type="component" value="Unassembled WGS sequence"/>
</dbReference>
<reference evidence="2 3" key="1">
    <citation type="journal article" date="2008" name="Nature">
        <title>The Trichoplax genome and the nature of placozoans.</title>
        <authorList>
            <person name="Srivastava M."/>
            <person name="Begovic E."/>
            <person name="Chapman J."/>
            <person name="Putnam N.H."/>
            <person name="Hellsten U."/>
            <person name="Kawashima T."/>
            <person name="Kuo A."/>
            <person name="Mitros T."/>
            <person name="Salamov A."/>
            <person name="Carpenter M.L."/>
            <person name="Signorovitch A.Y."/>
            <person name="Moreno M.A."/>
            <person name="Kamm K."/>
            <person name="Grimwood J."/>
            <person name="Schmutz J."/>
            <person name="Shapiro H."/>
            <person name="Grigoriev I.V."/>
            <person name="Buss L.W."/>
            <person name="Schierwater B."/>
            <person name="Dellaporta S.L."/>
            <person name="Rokhsar D.S."/>
        </authorList>
    </citation>
    <scope>NUCLEOTIDE SEQUENCE [LARGE SCALE GENOMIC DNA]</scope>
    <source>
        <strain evidence="2 3">Grell-BS-1999</strain>
    </source>
</reference>
<dbReference type="KEGG" id="tad:TRIADDRAFT_61295"/>
<dbReference type="RefSeq" id="XP_002117227.1">
    <property type="nucleotide sequence ID" value="XM_002117191.1"/>
</dbReference>
<dbReference type="InParanoid" id="B3SAK8"/>
<sequence length="150" mass="15601">MANFGSVRYRDILGVDDNNINVRRRELANSGKGIEIGVEDGVDVFAAGLDAWVFGVVAWVFGVVAWVIGVVAWVFGVVAWVFGVVACAVGNWADGVAVFVGVLAVVGGKLVDVVTLLLVGNFAEVGVLPVAEVGLVAVVTWADDDDDAVV</sequence>
<dbReference type="AlphaFoldDB" id="B3SAK8"/>
<dbReference type="GeneID" id="6758493"/>
<evidence type="ECO:0000313" key="2">
    <source>
        <dbReference type="EMBL" id="EDV20277.1"/>
    </source>
</evidence>
<accession>B3SAK8</accession>
<gene>
    <name evidence="2" type="ORF">TRIADDRAFT_61295</name>
</gene>
<feature type="transmembrane region" description="Helical" evidence="1">
    <location>
        <begin position="96"/>
        <end position="119"/>
    </location>
</feature>
<dbReference type="EMBL" id="DS985261">
    <property type="protein sequence ID" value="EDV20277.1"/>
    <property type="molecule type" value="Genomic_DNA"/>
</dbReference>
<organism evidence="2 3">
    <name type="scientific">Trichoplax adhaerens</name>
    <name type="common">Trichoplax reptans</name>
    <dbReference type="NCBI Taxonomy" id="10228"/>
    <lineage>
        <taxon>Eukaryota</taxon>
        <taxon>Metazoa</taxon>
        <taxon>Placozoa</taxon>
        <taxon>Uniplacotomia</taxon>
        <taxon>Trichoplacea</taxon>
        <taxon>Trichoplacidae</taxon>
        <taxon>Trichoplax</taxon>
    </lineage>
</organism>
<keyword evidence="1" id="KW-0812">Transmembrane</keyword>
<keyword evidence="3" id="KW-1185">Reference proteome</keyword>
<evidence type="ECO:0000313" key="3">
    <source>
        <dbReference type="Proteomes" id="UP000009022"/>
    </source>
</evidence>
<dbReference type="CTD" id="6758493"/>
<feature type="transmembrane region" description="Helical" evidence="1">
    <location>
        <begin position="56"/>
        <end position="89"/>
    </location>
</feature>
<name>B3SAK8_TRIAD</name>
<keyword evidence="1" id="KW-0472">Membrane</keyword>
<keyword evidence="1" id="KW-1133">Transmembrane helix</keyword>
<evidence type="ECO:0000256" key="1">
    <source>
        <dbReference type="SAM" id="Phobius"/>
    </source>
</evidence>
<dbReference type="HOGENOM" id="CLU_1742875_0_0_1"/>
<protein>
    <submittedName>
        <fullName evidence="2">Uncharacterized protein</fullName>
    </submittedName>
</protein>